<evidence type="ECO:0000313" key="2">
    <source>
        <dbReference type="Proteomes" id="UP001344251"/>
    </source>
</evidence>
<proteinExistence type="predicted"/>
<keyword evidence="2" id="KW-1185">Reference proteome</keyword>
<dbReference type="EMBL" id="CP109106">
    <property type="protein sequence ID" value="WSB71438.1"/>
    <property type="molecule type" value="Genomic_DNA"/>
</dbReference>
<sequence>MKFPVDDATLTGWTSRLGLTEEQTAATLRHIEKTLRVGYAHRPTALRHLTFDEVTADMDIDELALMFLTSGLRIAGHHEAAHAIEMRVFRTQFQITPKSH</sequence>
<organism evidence="1 2">
    <name type="scientific">Streptomyces decoyicus</name>
    <dbReference type="NCBI Taxonomy" id="249567"/>
    <lineage>
        <taxon>Bacteria</taxon>
        <taxon>Bacillati</taxon>
        <taxon>Actinomycetota</taxon>
        <taxon>Actinomycetes</taxon>
        <taxon>Kitasatosporales</taxon>
        <taxon>Streptomycetaceae</taxon>
        <taxon>Streptomyces</taxon>
    </lineage>
</organism>
<protein>
    <submittedName>
        <fullName evidence="1">Uncharacterized protein</fullName>
    </submittedName>
</protein>
<name>A0ABZ1FPK2_9ACTN</name>
<dbReference type="RefSeq" id="WP_326621046.1">
    <property type="nucleotide sequence ID" value="NZ_CP109106.1"/>
</dbReference>
<reference evidence="1 2" key="1">
    <citation type="submission" date="2022-10" db="EMBL/GenBank/DDBJ databases">
        <title>The complete genomes of actinobacterial strains from the NBC collection.</title>
        <authorList>
            <person name="Joergensen T.S."/>
            <person name="Alvarez Arevalo M."/>
            <person name="Sterndorff E.B."/>
            <person name="Faurdal D."/>
            <person name="Vuksanovic O."/>
            <person name="Mourched A.-S."/>
            <person name="Charusanti P."/>
            <person name="Shaw S."/>
            <person name="Blin K."/>
            <person name="Weber T."/>
        </authorList>
    </citation>
    <scope>NUCLEOTIDE SEQUENCE [LARGE SCALE GENOMIC DNA]</scope>
    <source>
        <strain evidence="1 2">NBC 01774</strain>
    </source>
</reference>
<dbReference type="Proteomes" id="UP001344251">
    <property type="component" value="Chromosome"/>
</dbReference>
<gene>
    <name evidence="1" type="ORF">OG863_27795</name>
</gene>
<accession>A0ABZ1FPK2</accession>
<evidence type="ECO:0000313" key="1">
    <source>
        <dbReference type="EMBL" id="WSB71438.1"/>
    </source>
</evidence>